<organism evidence="1">
    <name type="scientific">termite gut metagenome</name>
    <dbReference type="NCBI Taxonomy" id="433724"/>
    <lineage>
        <taxon>unclassified sequences</taxon>
        <taxon>metagenomes</taxon>
        <taxon>organismal metagenomes</taxon>
    </lineage>
</organism>
<dbReference type="AlphaFoldDB" id="A0A5J4RDN5"/>
<dbReference type="Pfam" id="PF16510">
    <property type="entry name" value="P22_portal"/>
    <property type="match status" value="1"/>
</dbReference>
<protein>
    <recommendedName>
        <fullName evidence="2">Portal protein</fullName>
    </recommendedName>
</protein>
<gene>
    <name evidence="1" type="ORF">EZS27_019649</name>
</gene>
<evidence type="ECO:0000313" key="1">
    <source>
        <dbReference type="EMBL" id="KAA6331768.1"/>
    </source>
</evidence>
<proteinExistence type="predicted"/>
<dbReference type="InterPro" id="IPR032427">
    <property type="entry name" value="P22_portal"/>
</dbReference>
<evidence type="ECO:0008006" key="2">
    <source>
        <dbReference type="Google" id="ProtNLM"/>
    </source>
</evidence>
<comment type="caution">
    <text evidence="1">The sequence shown here is derived from an EMBL/GenBank/DDBJ whole genome shotgun (WGS) entry which is preliminary data.</text>
</comment>
<sequence>MSERKINPVLHAKLFPRSSTREAEKIDTAKENRDFRKRNDILMDAFTAWNSLEEFRRQSVRNRRYVFGNQWGDRIKNPDGPGYITEEDHIKKQGKIPLKNNRMRGIVNSVLGVFSSAQTEPVCIARDRGGQQKGEIMSVTLQYNYQLNKLWELDKRNLEYFLITGLASFRSSFGYRNGKMDVWTDIVNYHDFFFDNHTKDPRHWDCHLVGRIHDVGLYDVMAQFAKGSKRRADEIRQIYRYVDKERTVSYLTDNLTEDTLENKNFFIPDEETRCRVIEIWKKESKERLLVHDTLKGEYYRVELENERNIIAENIKRIQEQGAQGVSEQNMKLIEYKWIIDNYWYYYFMSPQGDVLDEGETPYWHESHPYSFKVYPFYDGMVFPFVASFIDQQRYINRLITMQDFIMGASAKGVLMFPEECLPEGMKMSEIAQQWVSYNGMILYKAKPGIPAPEQIIASTTNTGAYDMLAIQLKLLEDISGVQGALQGKTPSAGTPASLYAQQTQNSTTTLTDLLESYRGVREERDTKTMKLIQQSYTEVRYMNINGADTNRKAMVYNPGEVMNAEFDLSITESTSTPAYRMVMNDFLMQMFQTGQLTLKELLENGAFPFADKLLQSIQAKEEEMAQQQAGMGGAMIPANIQQQIQAGTNPQVAQLLNKQV</sequence>
<accession>A0A5J4RDN5</accession>
<reference evidence="1" key="1">
    <citation type="submission" date="2019-03" db="EMBL/GenBank/DDBJ databases">
        <title>Single cell metagenomics reveals metabolic interactions within the superorganism composed of flagellate Streblomastix strix and complex community of Bacteroidetes bacteria on its surface.</title>
        <authorList>
            <person name="Treitli S.C."/>
            <person name="Kolisko M."/>
            <person name="Husnik F."/>
            <person name="Keeling P."/>
            <person name="Hampl V."/>
        </authorList>
    </citation>
    <scope>NUCLEOTIDE SEQUENCE</scope>
    <source>
        <strain evidence="1">STM</strain>
    </source>
</reference>
<dbReference type="EMBL" id="SNRY01001327">
    <property type="protein sequence ID" value="KAA6331768.1"/>
    <property type="molecule type" value="Genomic_DNA"/>
</dbReference>
<name>A0A5J4RDN5_9ZZZZ</name>